<organism evidence="1 2">
    <name type="scientific">Trypanosoma congolense (strain IL3000)</name>
    <dbReference type="NCBI Taxonomy" id="1068625"/>
    <lineage>
        <taxon>Eukaryota</taxon>
        <taxon>Discoba</taxon>
        <taxon>Euglenozoa</taxon>
        <taxon>Kinetoplastea</taxon>
        <taxon>Metakinetoplastina</taxon>
        <taxon>Trypanosomatida</taxon>
        <taxon>Trypanosomatidae</taxon>
        <taxon>Trypanosoma</taxon>
        <taxon>Nannomonas</taxon>
    </lineage>
</organism>
<evidence type="ECO:0000313" key="1">
    <source>
        <dbReference type="EMBL" id="CCD16002.1"/>
    </source>
</evidence>
<protein>
    <submittedName>
        <fullName evidence="1">Uncharacterized protein</fullName>
    </submittedName>
</protein>
<dbReference type="EMBL" id="CAEQ01002128">
    <property type="protein sequence ID" value="CCD16002.1"/>
    <property type="molecule type" value="Genomic_DNA"/>
</dbReference>
<sequence length="138" mass="15063">MYTTSLLPSRLFSHFSSNFALRGGTTKGRMTPKQTKRNQPPHCCARAAWFLSCKETSPPSGCSTHRDRTIPSSHLLASSSPFCDILCPPYRQLMLLLPPGALTVLTADTEAVAQRLLRAQSAHSTPPCRHLATSGDQL</sequence>
<proteinExistence type="predicted"/>
<dbReference type="Proteomes" id="UP000000702">
    <property type="component" value="Unassembled WGS sequence"/>
</dbReference>
<name>F9WFD4_TRYCI</name>
<evidence type="ECO:0000313" key="2">
    <source>
        <dbReference type="Proteomes" id="UP000000702"/>
    </source>
</evidence>
<dbReference type="AlphaFoldDB" id="F9WFD4"/>
<gene>
    <name evidence="1" type="ORF">TCIL3000_0_09740</name>
</gene>
<reference evidence="1 2" key="2">
    <citation type="journal article" date="2012" name="Proc. Natl. Acad. Sci. U.S.A.">
        <title>Antigenic diversity is generated by distinct evolutionary mechanisms in African trypanosome species.</title>
        <authorList>
            <person name="Jackson A.P."/>
            <person name="Berry A."/>
            <person name="Aslett M."/>
            <person name="Allison H.C."/>
            <person name="Burton P."/>
            <person name="Vavrova-Anderson J."/>
            <person name="Brown R."/>
            <person name="Browne H."/>
            <person name="Corton N."/>
            <person name="Hauser H."/>
            <person name="Gamble J."/>
            <person name="Gilderthorp R."/>
            <person name="Marcello L."/>
            <person name="McQuillan J."/>
            <person name="Otto T.D."/>
            <person name="Quail M.A."/>
            <person name="Sanders M.J."/>
            <person name="van Tonder A."/>
            <person name="Ginger M.L."/>
            <person name="Field M.C."/>
            <person name="Barry J.D."/>
            <person name="Hertz-Fowler C."/>
            <person name="Berriman M."/>
        </authorList>
    </citation>
    <scope>NUCLEOTIDE SEQUENCE [LARGE SCALE GENOMIC DNA]</scope>
    <source>
        <strain evidence="1 2">IL3000</strain>
    </source>
</reference>
<keyword evidence="2" id="KW-1185">Reference proteome</keyword>
<reference evidence="2" key="1">
    <citation type="submission" date="2011-07" db="EMBL/GenBank/DDBJ databases">
        <title>Divergent evolution of antigenic variation in African trypanosomes.</title>
        <authorList>
            <person name="Jackson A.P."/>
            <person name="Berry A."/>
            <person name="Allison H.C."/>
            <person name="Burton P."/>
            <person name="Anderson J."/>
            <person name="Aslett M."/>
            <person name="Brown R."/>
            <person name="Corton N."/>
            <person name="Harris D."/>
            <person name="Hauser H."/>
            <person name="Gamble J."/>
            <person name="Gilderthorp R."/>
            <person name="McQuillan J."/>
            <person name="Quail M.A."/>
            <person name="Sanders M."/>
            <person name="Van Tonder A."/>
            <person name="Ginger M.L."/>
            <person name="Donelson J.E."/>
            <person name="Field M.C."/>
            <person name="Barry J.D."/>
            <person name="Berriman M."/>
            <person name="Hertz-Fowler C."/>
        </authorList>
    </citation>
    <scope>NUCLEOTIDE SEQUENCE [LARGE SCALE GENOMIC DNA]</scope>
    <source>
        <strain evidence="2">IL3000</strain>
    </source>
</reference>
<comment type="caution">
    <text evidence="1">The sequence shown here is derived from an EMBL/GenBank/DDBJ whole genome shotgun (WGS) entry which is preliminary data.</text>
</comment>
<accession>F9WFD4</accession>